<dbReference type="Pfam" id="PF18766">
    <property type="entry name" value="SWI2_SNF2"/>
    <property type="match status" value="1"/>
</dbReference>
<dbReference type="GO" id="GO:0003677">
    <property type="term" value="F:DNA binding"/>
    <property type="evidence" value="ECO:0007669"/>
    <property type="project" value="UniProtKB-KW"/>
</dbReference>
<dbReference type="PANTHER" id="PTHR42927:SF1">
    <property type="entry name" value="HELICASE SUPERFAMILY 1 AND 2 DOMAIN-CONTAINING PROTEIN"/>
    <property type="match status" value="1"/>
</dbReference>
<dbReference type="InterPro" id="IPR007409">
    <property type="entry name" value="Restrct_endonuc_type1_HsdR_N"/>
</dbReference>
<evidence type="ECO:0000313" key="3">
    <source>
        <dbReference type="EMBL" id="EEU95094.1"/>
    </source>
</evidence>
<dbReference type="InterPro" id="IPR014001">
    <property type="entry name" value="Helicase_ATP-bd"/>
</dbReference>
<evidence type="ECO:0000313" key="4">
    <source>
        <dbReference type="Proteomes" id="UP000004619"/>
    </source>
</evidence>
<organism evidence="3 4">
    <name type="scientific">Faecalibacterium duncaniae (strain DSM 17677 / JCM 31915 / A2-165)</name>
    <name type="common">Faecalibacterium prausnitzii</name>
    <dbReference type="NCBI Taxonomy" id="411483"/>
    <lineage>
        <taxon>Bacteria</taxon>
        <taxon>Bacillati</taxon>
        <taxon>Bacillota</taxon>
        <taxon>Clostridia</taxon>
        <taxon>Eubacteriales</taxon>
        <taxon>Oscillospiraceae</taxon>
        <taxon>Faecalibacterium</taxon>
    </lineage>
</organism>
<name>C7HAI0_FAED2</name>
<comment type="caution">
    <text evidence="3">The sequence shown here is derived from an EMBL/GenBank/DDBJ whole genome shotgun (WGS) entry which is preliminary data.</text>
</comment>
<dbReference type="Pfam" id="PF04313">
    <property type="entry name" value="HSDR_N"/>
    <property type="match status" value="1"/>
</dbReference>
<reference evidence="3" key="1">
    <citation type="submission" date="2009-08" db="EMBL/GenBank/DDBJ databases">
        <authorList>
            <person name="Weinstock G."/>
            <person name="Sodergren E."/>
            <person name="Clifton S."/>
            <person name="Fulton L."/>
            <person name="Fulton B."/>
            <person name="Courtney L."/>
            <person name="Fronick C."/>
            <person name="Harrison M."/>
            <person name="Strong C."/>
            <person name="Farmer C."/>
            <person name="Delahaunty K."/>
            <person name="Markovic C."/>
            <person name="Hall O."/>
            <person name="Minx P."/>
            <person name="Tomlinson C."/>
            <person name="Mitreva M."/>
            <person name="Nelson J."/>
            <person name="Hou S."/>
            <person name="Wollam A."/>
            <person name="Pepin K.H."/>
            <person name="Johnson M."/>
            <person name="Bhonagiri V."/>
            <person name="Nash W.E."/>
            <person name="Warren W."/>
            <person name="Chinwalla A."/>
            <person name="Mardis E.R."/>
            <person name="Wilson R.K."/>
        </authorList>
    </citation>
    <scope>NUCLEOTIDE SEQUENCE [LARGE SCALE GENOMIC DNA]</scope>
    <source>
        <strain evidence="3">A2-165</strain>
    </source>
</reference>
<dbReference type="Gene3D" id="3.90.1570.50">
    <property type="match status" value="1"/>
</dbReference>
<dbReference type="AlphaFoldDB" id="C7HAI0"/>
<dbReference type="GO" id="GO:0005524">
    <property type="term" value="F:ATP binding"/>
    <property type="evidence" value="ECO:0007669"/>
    <property type="project" value="UniProtKB-KW"/>
</dbReference>
<dbReference type="Proteomes" id="UP000004619">
    <property type="component" value="Unassembled WGS sequence"/>
</dbReference>
<evidence type="ECO:0000259" key="2">
    <source>
        <dbReference type="SMART" id="SM00487"/>
    </source>
</evidence>
<accession>C7HAI0</accession>
<feature type="domain" description="Helicase ATP-binding" evidence="2">
    <location>
        <begin position="275"/>
        <end position="468"/>
    </location>
</feature>
<evidence type="ECO:0000256" key="1">
    <source>
        <dbReference type="SAM" id="Coils"/>
    </source>
</evidence>
<dbReference type="eggNOG" id="COG0610">
    <property type="taxonomic scope" value="Bacteria"/>
</dbReference>
<sequence length="476" mass="53307">MAITKGGLTMPLNTTEKQFESDIAAALLSPAGGYTRNGDCYDPKLGLFVDTLIRFVQKTQPNEWAFFEKQNPVNPVRKFCTAFNNACDADGLLSVLRYGFKHRGRRFRVCYFQPESALNQKDAQRYAQNEITCNRQWFYSDTTHNSVDMVLAVNGIPVFAFELKNQFTGQTVENAKQQWMHDRDPREVCFQFNKRILGYFCVDLTEVWMATRLAGKDTRFLPFNQGSNGAGRDGGAGNPPNPSGYLTAYLWEEVFQKDSMMDILQKFMSLQDGKTLIFPRYHQLDVVRKLVADVRQKGAGQHYLIQHSAGSGKSNSIAWTAYRLASLFNTENKPVFASVIVVTDRTVLDAQLQETISGFDHTLGAVEAIGEDKNSGDLRDAINNGARIIITTLQKFPVIYTEVNKTAGKNYAVIIDEAHSSQTGTSALKLKAALADTEDALREYAELEGKAEDEIDPEDALVKELTSHGRHKNLSF</sequence>
<dbReference type="HOGENOM" id="CLU_010804_1_0_9"/>
<dbReference type="STRING" id="411483.FAEPRAA2165_03338"/>
<protein>
    <submittedName>
        <fullName evidence="3">Type III restriction enzyme, res subunit</fullName>
    </submittedName>
</protein>
<dbReference type="PANTHER" id="PTHR42927">
    <property type="entry name" value="HELICASE SUPERFAMILY 1 AND 2 DOMAIN-CONTAINING PROTEIN"/>
    <property type="match status" value="1"/>
</dbReference>
<gene>
    <name evidence="3" type="ORF">FAEPRAA2165_03338</name>
</gene>
<feature type="non-terminal residue" evidence="3">
    <location>
        <position position="476"/>
    </location>
</feature>
<feature type="coiled-coil region" evidence="1">
    <location>
        <begin position="427"/>
        <end position="454"/>
    </location>
</feature>
<keyword evidence="4" id="KW-1185">Reference proteome</keyword>
<dbReference type="Gene3D" id="3.40.50.300">
    <property type="entry name" value="P-loop containing nucleotide triphosphate hydrolases"/>
    <property type="match status" value="1"/>
</dbReference>
<keyword evidence="1" id="KW-0175">Coiled coil</keyword>
<dbReference type="EMBL" id="ACOP02000090">
    <property type="protein sequence ID" value="EEU95094.1"/>
    <property type="molecule type" value="Genomic_DNA"/>
</dbReference>
<dbReference type="GO" id="GO:0009307">
    <property type="term" value="P:DNA restriction-modification system"/>
    <property type="evidence" value="ECO:0007669"/>
    <property type="project" value="UniProtKB-KW"/>
</dbReference>
<dbReference type="InterPro" id="IPR040980">
    <property type="entry name" value="SWI2_SNF2"/>
</dbReference>
<proteinExistence type="predicted"/>
<dbReference type="GO" id="GO:0009035">
    <property type="term" value="F:type I site-specific deoxyribonuclease activity"/>
    <property type="evidence" value="ECO:0007669"/>
    <property type="project" value="UniProtKB-EC"/>
</dbReference>
<dbReference type="SMART" id="SM00487">
    <property type="entry name" value="DEXDc"/>
    <property type="match status" value="1"/>
</dbReference>
<dbReference type="InterPro" id="IPR027417">
    <property type="entry name" value="P-loop_NTPase"/>
</dbReference>
<dbReference type="SUPFAM" id="SSF52540">
    <property type="entry name" value="P-loop containing nucleoside triphosphate hydrolases"/>
    <property type="match status" value="1"/>
</dbReference>